<dbReference type="OrthoDB" id="137652at2157"/>
<feature type="compositionally biased region" description="Basic and acidic residues" evidence="1">
    <location>
        <begin position="384"/>
        <end position="403"/>
    </location>
</feature>
<keyword evidence="4" id="KW-1185">Reference proteome</keyword>
<dbReference type="Proteomes" id="UP000011632">
    <property type="component" value="Unassembled WGS sequence"/>
</dbReference>
<feature type="transmembrane region" description="Helical" evidence="2">
    <location>
        <begin position="222"/>
        <end position="244"/>
    </location>
</feature>
<feature type="compositionally biased region" description="Basic and acidic residues" evidence="1">
    <location>
        <begin position="358"/>
        <end position="369"/>
    </location>
</feature>
<proteinExistence type="predicted"/>
<evidence type="ECO:0000313" key="3">
    <source>
        <dbReference type="EMBL" id="ELY70439.1"/>
    </source>
</evidence>
<dbReference type="PATRIC" id="fig|1227496.3.peg.522"/>
<sequence>MDAIDDLGDAIDVTRNRLTPVRKGTWLKFALVVFFVGSSGIGGMGGIPGNFGTGTDEPTFEGEQPTGATDVPVDDVLVWALAILAVLVVLWLAYAFIAAVMEFVFLESLRSSDVRLRRYFSANLGTGLWLFLFRLGLQLLFGILAIVPAAVVFLSMESGFDGVSAGLLLLYIFYAFALAVIYSIVMRFTTDFVTPIMLLEDRGVLASWGRFWTTLKASWADYGVYLLLVWVLQLIVGIAAGFVLVFGGLLLAIPFGIVAFLLFIALDMIGLILAALVAIVGLVLFAIFALLFYVPITTYFRYYALLLLGDTDGDLDLIPDRREAVRDGGLGSASRDDDGDGAGPGGFGSDDGSGWGDSDGRDGSDRRNDSSGWDDSGDQDDEPADRSGSDDWGQRDDRDRSADSDEDDDGWR</sequence>
<feature type="region of interest" description="Disordered" evidence="1">
    <location>
        <begin position="328"/>
        <end position="412"/>
    </location>
</feature>
<dbReference type="Pfam" id="PF24400">
    <property type="entry name" value="DUF7544"/>
    <property type="match status" value="1"/>
</dbReference>
<keyword evidence="2" id="KW-0472">Membrane</keyword>
<evidence type="ECO:0000313" key="4">
    <source>
        <dbReference type="Proteomes" id="UP000011632"/>
    </source>
</evidence>
<feature type="compositionally biased region" description="Gly residues" evidence="1">
    <location>
        <begin position="341"/>
        <end position="357"/>
    </location>
</feature>
<organism evidence="3 4">
    <name type="scientific">Natrinema versiforme JCM 10478</name>
    <dbReference type="NCBI Taxonomy" id="1227496"/>
    <lineage>
        <taxon>Archaea</taxon>
        <taxon>Methanobacteriati</taxon>
        <taxon>Methanobacteriota</taxon>
        <taxon>Stenosarchaea group</taxon>
        <taxon>Halobacteria</taxon>
        <taxon>Halobacteriales</taxon>
        <taxon>Natrialbaceae</taxon>
        <taxon>Natrinema</taxon>
    </lineage>
</organism>
<dbReference type="RefSeq" id="WP_006429555.1">
    <property type="nucleotide sequence ID" value="NZ_AOID01000009.1"/>
</dbReference>
<dbReference type="InterPro" id="IPR055966">
    <property type="entry name" value="DUF7544"/>
</dbReference>
<dbReference type="AlphaFoldDB" id="L9Y8P7"/>
<feature type="transmembrane region" description="Helical" evidence="2">
    <location>
        <begin position="272"/>
        <end position="294"/>
    </location>
</feature>
<feature type="transmembrane region" description="Helical" evidence="2">
    <location>
        <begin position="168"/>
        <end position="189"/>
    </location>
</feature>
<dbReference type="EMBL" id="AOID01000009">
    <property type="protein sequence ID" value="ELY70439.1"/>
    <property type="molecule type" value="Genomic_DNA"/>
</dbReference>
<comment type="caution">
    <text evidence="3">The sequence shown here is derived from an EMBL/GenBank/DDBJ whole genome shotgun (WGS) entry which is preliminary data.</text>
</comment>
<keyword evidence="2" id="KW-0812">Transmembrane</keyword>
<accession>L9Y8P7</accession>
<dbReference type="STRING" id="1227496.C489_02566"/>
<gene>
    <name evidence="3" type="ORF">C489_02566</name>
</gene>
<keyword evidence="2" id="KW-1133">Transmembrane helix</keyword>
<reference evidence="3 4" key="1">
    <citation type="journal article" date="2014" name="PLoS Genet.">
        <title>Phylogenetically driven sequencing of extremely halophilic archaea reveals strategies for static and dynamic osmo-response.</title>
        <authorList>
            <person name="Becker E.A."/>
            <person name="Seitzer P.M."/>
            <person name="Tritt A."/>
            <person name="Larsen D."/>
            <person name="Krusor M."/>
            <person name="Yao A.I."/>
            <person name="Wu D."/>
            <person name="Madern D."/>
            <person name="Eisen J.A."/>
            <person name="Darling A.E."/>
            <person name="Facciotti M.T."/>
        </authorList>
    </citation>
    <scope>NUCLEOTIDE SEQUENCE [LARGE SCALE GENOMIC DNA]</scope>
    <source>
        <strain evidence="3 4">JCM 10478</strain>
    </source>
</reference>
<evidence type="ECO:0000256" key="1">
    <source>
        <dbReference type="SAM" id="MobiDB-lite"/>
    </source>
</evidence>
<evidence type="ECO:0000256" key="2">
    <source>
        <dbReference type="SAM" id="Phobius"/>
    </source>
</evidence>
<feature type="transmembrane region" description="Helical" evidence="2">
    <location>
        <begin position="76"/>
        <end position="104"/>
    </location>
</feature>
<name>L9Y8P7_9EURY</name>
<feature type="transmembrane region" description="Helical" evidence="2">
    <location>
        <begin position="249"/>
        <end position="266"/>
    </location>
</feature>
<feature type="transmembrane region" description="Helical" evidence="2">
    <location>
        <begin position="139"/>
        <end position="156"/>
    </location>
</feature>
<feature type="transmembrane region" description="Helical" evidence="2">
    <location>
        <begin position="25"/>
        <end position="47"/>
    </location>
</feature>
<protein>
    <submittedName>
        <fullName evidence="3">Uncharacterized protein</fullName>
    </submittedName>
</protein>